<evidence type="ECO:0000313" key="3">
    <source>
        <dbReference type="Proteomes" id="UP000054359"/>
    </source>
</evidence>
<keyword evidence="3" id="KW-1185">Reference proteome</keyword>
<organism evidence="2 3">
    <name type="scientific">Stegodyphus mimosarum</name>
    <name type="common">African social velvet spider</name>
    <dbReference type="NCBI Taxonomy" id="407821"/>
    <lineage>
        <taxon>Eukaryota</taxon>
        <taxon>Metazoa</taxon>
        <taxon>Ecdysozoa</taxon>
        <taxon>Arthropoda</taxon>
        <taxon>Chelicerata</taxon>
        <taxon>Arachnida</taxon>
        <taxon>Araneae</taxon>
        <taxon>Araneomorphae</taxon>
        <taxon>Entelegynae</taxon>
        <taxon>Eresoidea</taxon>
        <taxon>Eresidae</taxon>
        <taxon>Stegodyphus</taxon>
    </lineage>
</organism>
<protein>
    <submittedName>
        <fullName evidence="2">Uncharacterized protein</fullName>
    </submittedName>
</protein>
<sequence>MDGLTYFRALRIFSLVILHPGCFVIFPKTFFFLSFYTTVLPLTGSTVSITS</sequence>
<proteinExistence type="predicted"/>
<feature type="non-terminal residue" evidence="2">
    <location>
        <position position="51"/>
    </location>
</feature>
<evidence type="ECO:0000313" key="2">
    <source>
        <dbReference type="EMBL" id="KFM81557.1"/>
    </source>
</evidence>
<gene>
    <name evidence="2" type="ORF">X975_01416</name>
</gene>
<dbReference type="EMBL" id="KK121930">
    <property type="protein sequence ID" value="KFM81557.1"/>
    <property type="molecule type" value="Genomic_DNA"/>
</dbReference>
<accession>A0A087UW18</accession>
<name>A0A087UW18_STEMI</name>
<keyword evidence="1" id="KW-0812">Transmembrane</keyword>
<dbReference type="Proteomes" id="UP000054359">
    <property type="component" value="Unassembled WGS sequence"/>
</dbReference>
<feature type="transmembrane region" description="Helical" evidence="1">
    <location>
        <begin position="12"/>
        <end position="36"/>
    </location>
</feature>
<keyword evidence="1" id="KW-0472">Membrane</keyword>
<reference evidence="2 3" key="1">
    <citation type="submission" date="2013-11" db="EMBL/GenBank/DDBJ databases">
        <title>Genome sequencing of Stegodyphus mimosarum.</title>
        <authorList>
            <person name="Bechsgaard J."/>
        </authorList>
    </citation>
    <scope>NUCLEOTIDE SEQUENCE [LARGE SCALE GENOMIC DNA]</scope>
</reference>
<keyword evidence="1" id="KW-1133">Transmembrane helix</keyword>
<evidence type="ECO:0000256" key="1">
    <source>
        <dbReference type="SAM" id="Phobius"/>
    </source>
</evidence>
<dbReference type="AlphaFoldDB" id="A0A087UW18"/>